<feature type="domain" description="GGDEF" evidence="3">
    <location>
        <begin position="359"/>
        <end position="492"/>
    </location>
</feature>
<proteinExistence type="predicted"/>
<dbReference type="CDD" id="cd00130">
    <property type="entry name" value="PAS"/>
    <property type="match status" value="1"/>
</dbReference>
<dbReference type="InterPro" id="IPR013655">
    <property type="entry name" value="PAS_fold_3"/>
</dbReference>
<dbReference type="OrthoDB" id="9813903at2"/>
<dbReference type="NCBIfam" id="TIGR00254">
    <property type="entry name" value="GGDEF"/>
    <property type="match status" value="1"/>
</dbReference>
<dbReference type="SMART" id="SM00086">
    <property type="entry name" value="PAC"/>
    <property type="match status" value="2"/>
</dbReference>
<dbReference type="Pfam" id="PF08447">
    <property type="entry name" value="PAS_3"/>
    <property type="match status" value="1"/>
</dbReference>
<dbReference type="SUPFAM" id="SSF141868">
    <property type="entry name" value="EAL domain-like"/>
    <property type="match status" value="1"/>
</dbReference>
<keyword evidence="1" id="KW-0812">Transmembrane</keyword>
<dbReference type="PATRIC" id="fig|758793.3.peg.6176"/>
<evidence type="ECO:0000313" key="5">
    <source>
        <dbReference type="Proteomes" id="UP000013966"/>
    </source>
</evidence>
<dbReference type="Gene3D" id="3.20.20.450">
    <property type="entry name" value="EAL domain"/>
    <property type="match status" value="1"/>
</dbReference>
<dbReference type="PANTHER" id="PTHR44757:SF2">
    <property type="entry name" value="BIOFILM ARCHITECTURE MAINTENANCE PROTEIN MBAA"/>
    <property type="match status" value="1"/>
</dbReference>
<dbReference type="InterPro" id="IPR035919">
    <property type="entry name" value="EAL_sf"/>
</dbReference>
<dbReference type="Proteomes" id="UP000013966">
    <property type="component" value="Plasmid p1"/>
</dbReference>
<dbReference type="SUPFAM" id="SSF55073">
    <property type="entry name" value="Nucleotide cyclase"/>
    <property type="match status" value="1"/>
</dbReference>
<keyword evidence="1" id="KW-1133">Transmembrane helix</keyword>
<keyword evidence="5" id="KW-1185">Reference proteome</keyword>
<reference evidence="4 5" key="2">
    <citation type="journal article" date="2018" name="Int. J. Syst. Evol. Microbiol.">
        <title>Burkholderia insecticola sp. nov., a gut symbiotic bacterium of the bean bug Riptortus pedestris.</title>
        <authorList>
            <person name="Takeshita K."/>
            <person name="Tamaki H."/>
            <person name="Ohbayashi T."/>
            <person name="Meng X.-Y."/>
            <person name="Sone T."/>
            <person name="Mitani Y."/>
            <person name="Peeters C."/>
            <person name="Kikuchi Y."/>
            <person name="Vandamme P."/>
        </authorList>
    </citation>
    <scope>NUCLEOTIDE SEQUENCE [LARGE SCALE GENOMIC DNA]</scope>
    <source>
        <strain evidence="4">RPE64</strain>
        <plasmid evidence="4 5">p1</plasmid>
    </source>
</reference>
<reference evidence="4 5" key="1">
    <citation type="journal article" date="2013" name="Genome Announc.">
        <title>Complete Genome Sequence of Burkholderia sp. Strain RPE64, Bacterial Symbiont of the Bean Bug Riptortus pedestris.</title>
        <authorList>
            <person name="Shibata T.F."/>
            <person name="Maeda T."/>
            <person name="Nikoh N."/>
            <person name="Yamaguchi K."/>
            <person name="Oshima K."/>
            <person name="Hattori M."/>
            <person name="Nishiyama T."/>
            <person name="Hasebe M."/>
            <person name="Fukatsu T."/>
            <person name="Kikuchi Y."/>
            <person name="Shigenobu S."/>
        </authorList>
    </citation>
    <scope>NUCLEOTIDE SEQUENCE [LARGE SCALE GENOMIC DNA]</scope>
    <source>
        <plasmid evidence="4 5">p1</plasmid>
    </source>
</reference>
<dbReference type="InterPro" id="IPR000014">
    <property type="entry name" value="PAS"/>
</dbReference>
<dbReference type="InterPro" id="IPR001633">
    <property type="entry name" value="EAL_dom"/>
</dbReference>
<organism evidence="4 5">
    <name type="scientific">Caballeronia insecticola</name>
    <dbReference type="NCBI Taxonomy" id="758793"/>
    <lineage>
        <taxon>Bacteria</taxon>
        <taxon>Pseudomonadati</taxon>
        <taxon>Pseudomonadota</taxon>
        <taxon>Betaproteobacteria</taxon>
        <taxon>Burkholderiales</taxon>
        <taxon>Burkholderiaceae</taxon>
        <taxon>Caballeronia</taxon>
    </lineage>
</organism>
<dbReference type="RefSeq" id="WP_016348679.1">
    <property type="nucleotide sequence ID" value="NC_021289.1"/>
</dbReference>
<dbReference type="InterPro" id="IPR035965">
    <property type="entry name" value="PAS-like_dom_sf"/>
</dbReference>
<name>R4X464_9BURK</name>
<dbReference type="Pfam" id="PF08448">
    <property type="entry name" value="PAS_4"/>
    <property type="match status" value="1"/>
</dbReference>
<dbReference type="InterPro" id="IPR029787">
    <property type="entry name" value="Nucleotide_cyclase"/>
</dbReference>
<dbReference type="PANTHER" id="PTHR44757">
    <property type="entry name" value="DIGUANYLATE CYCLASE DGCP"/>
    <property type="match status" value="1"/>
</dbReference>
<dbReference type="Gene3D" id="3.30.450.20">
    <property type="entry name" value="PAS domain"/>
    <property type="match status" value="2"/>
</dbReference>
<dbReference type="InterPro" id="IPR001610">
    <property type="entry name" value="PAC"/>
</dbReference>
<dbReference type="SMART" id="SM00267">
    <property type="entry name" value="GGDEF"/>
    <property type="match status" value="1"/>
</dbReference>
<evidence type="ECO:0000259" key="2">
    <source>
        <dbReference type="PROSITE" id="PS50883"/>
    </source>
</evidence>
<dbReference type="HOGENOM" id="CLU_000445_70_20_4"/>
<dbReference type="CDD" id="cd01949">
    <property type="entry name" value="GGDEF"/>
    <property type="match status" value="1"/>
</dbReference>
<dbReference type="AlphaFoldDB" id="R4X464"/>
<dbReference type="CDD" id="cd01948">
    <property type="entry name" value="EAL"/>
    <property type="match status" value="1"/>
</dbReference>
<keyword evidence="4" id="KW-0614">Plasmid</keyword>
<dbReference type="Pfam" id="PF00563">
    <property type="entry name" value="EAL"/>
    <property type="match status" value="1"/>
</dbReference>
<dbReference type="Gene3D" id="3.30.70.270">
    <property type="match status" value="1"/>
</dbReference>
<protein>
    <submittedName>
        <fullName evidence="4">Diguanylate cyclase/phosphodiesterase with PAS/PAC sensor</fullName>
    </submittedName>
</protein>
<dbReference type="InterPro" id="IPR000160">
    <property type="entry name" value="GGDEF_dom"/>
</dbReference>
<accession>R4X464</accession>
<dbReference type="Pfam" id="PF00990">
    <property type="entry name" value="GGDEF"/>
    <property type="match status" value="1"/>
</dbReference>
<evidence type="ECO:0000313" key="4">
    <source>
        <dbReference type="EMBL" id="BAN27971.1"/>
    </source>
</evidence>
<feature type="transmembrane region" description="Helical" evidence="1">
    <location>
        <begin position="31"/>
        <end position="49"/>
    </location>
</feature>
<dbReference type="SMART" id="SM00052">
    <property type="entry name" value="EAL"/>
    <property type="match status" value="1"/>
</dbReference>
<dbReference type="InterPro" id="IPR043128">
    <property type="entry name" value="Rev_trsase/Diguanyl_cyclase"/>
</dbReference>
<evidence type="ECO:0000256" key="1">
    <source>
        <dbReference type="SAM" id="Phobius"/>
    </source>
</evidence>
<dbReference type="InterPro" id="IPR052155">
    <property type="entry name" value="Biofilm_reg_signaling"/>
</dbReference>
<dbReference type="SUPFAM" id="SSF55785">
    <property type="entry name" value="PYP-like sensor domain (PAS domain)"/>
    <property type="match status" value="2"/>
</dbReference>
<gene>
    <name evidence="4" type="ORF">BRPE64_DCDS10350</name>
</gene>
<evidence type="ECO:0000259" key="3">
    <source>
        <dbReference type="PROSITE" id="PS50887"/>
    </source>
</evidence>
<dbReference type="EMBL" id="AP013061">
    <property type="protein sequence ID" value="BAN27971.1"/>
    <property type="molecule type" value="Genomic_DNA"/>
</dbReference>
<keyword evidence="1" id="KW-0472">Membrane</keyword>
<geneLocation type="plasmid" evidence="4 5">
    <name>p1</name>
</geneLocation>
<dbReference type="InterPro" id="IPR013656">
    <property type="entry name" value="PAS_4"/>
</dbReference>
<feature type="domain" description="EAL" evidence="2">
    <location>
        <begin position="500"/>
        <end position="754"/>
    </location>
</feature>
<dbReference type="PROSITE" id="PS50883">
    <property type="entry name" value="EAL"/>
    <property type="match status" value="1"/>
</dbReference>
<sequence length="764" mass="84265">MRKGANDFLGIIGENVARNLPYVEYARRFDGLGLAPIAVLVAACGTFFVPLPWNVVFAAVVLIVTFCVHRMQDAHRKTFVARQVAYGLLAIAEDCLKLLSLDGRIMCISEVGRRLIEAECADDLVGIDWLALWDGPDARQAFERARAGQSTSFSGACRTMTGNLKWWTSTFAPVYGEHGKITAVLCKSRDITAERNLIDELRGNARVQKDMEDHVDAVFWTASHDFQELLHVSSAFERMWEMPMSVLDADQTAWSQRVHPDDLPALRDEMRTAVKTGAATQSYFRLCLPHERTRWVRADIYPVTEDGAVSRVVSVCVDATDERQRLQELHRLANTDSLTGLANRNAMMDALVARCEAGAPFAYLFVDIDRFKSINDTAGHIAGDAVLRAIARRIQDALPEGAVAARPGGDEFTVILPGAFDQESIARACRMFALACHRPIKVDCKSLTMTCSIGVALHPDHGRTPEALFISADMAMYAAKRAGRNTFRVFGEREKDDLARAHLESELHGAIRENQFVLHYQPQYRVDSGALVGAEALLRWNHPTLGLLAPGAFVPVLEESALIVEAGHWVIREAVQAAGRLAGAMPSVCSVALNVSPKQFRDPRLVSVLRHALKRACIESDRITLEITESALIENVDAAQEVLSNVRAMGVRIAIDDFGTGYSSLSYLARFRPDVLKLDKSFVDNIATDVMVRTVVEGVIDLAHKLGVIVVAEGVETQEQLDTLRDVHCDKMQGFLLSRPVPLASLMETAGVKEPESVRRVVLS</sequence>
<dbReference type="KEGG" id="buo:BRPE64_DCDS10350"/>
<dbReference type="PROSITE" id="PS50887">
    <property type="entry name" value="GGDEF"/>
    <property type="match status" value="1"/>
</dbReference>